<proteinExistence type="predicted"/>
<evidence type="ECO:0000313" key="1">
    <source>
        <dbReference type="EMBL" id="EJX05839.1"/>
    </source>
</evidence>
<gene>
    <name evidence="1" type="ORF">EVA_06056</name>
</gene>
<feature type="non-terminal residue" evidence="1">
    <location>
        <position position="39"/>
    </location>
</feature>
<comment type="caution">
    <text evidence="1">The sequence shown here is derived from an EMBL/GenBank/DDBJ whole genome shotgun (WGS) entry which is preliminary data.</text>
</comment>
<name>J9GFX6_9ZZZZ</name>
<accession>J9GFX6</accession>
<dbReference type="AlphaFoldDB" id="J9GFX6"/>
<reference evidence="1" key="1">
    <citation type="journal article" date="2012" name="PLoS ONE">
        <title>Gene sets for utilization of primary and secondary nutrition supplies in the distal gut of endangered iberian lynx.</title>
        <authorList>
            <person name="Alcaide M."/>
            <person name="Messina E."/>
            <person name="Richter M."/>
            <person name="Bargiela R."/>
            <person name="Peplies J."/>
            <person name="Huws S.A."/>
            <person name="Newbold C.J."/>
            <person name="Golyshin P.N."/>
            <person name="Simon M.A."/>
            <person name="Lopez G."/>
            <person name="Yakimov M.M."/>
            <person name="Ferrer M."/>
        </authorList>
    </citation>
    <scope>NUCLEOTIDE SEQUENCE</scope>
</reference>
<organism evidence="1">
    <name type="scientific">gut metagenome</name>
    <dbReference type="NCBI Taxonomy" id="749906"/>
    <lineage>
        <taxon>unclassified sequences</taxon>
        <taxon>metagenomes</taxon>
        <taxon>organismal metagenomes</taxon>
    </lineage>
</organism>
<protein>
    <submittedName>
        <fullName evidence="1">Uncharacterized protein</fullName>
    </submittedName>
</protein>
<dbReference type="EMBL" id="AMCI01001343">
    <property type="protein sequence ID" value="EJX05839.1"/>
    <property type="molecule type" value="Genomic_DNA"/>
</dbReference>
<sequence length="39" mass="4520">MNVSIDALIEDNNRRLDYFLRDKGMSRASHPVNPYPRAS</sequence>